<reference evidence="2" key="2">
    <citation type="submission" date="2022-11" db="EMBL/GenBank/DDBJ databases">
        <title>Draft genome sequence of Sellimonas catena strain 18CBH55.</title>
        <authorList>
            <person name="Atsushi H."/>
            <person name="Moriya O."/>
            <person name="Mitsuo S."/>
        </authorList>
    </citation>
    <scope>NUCLEOTIDE SEQUENCE</scope>
    <source>
        <strain evidence="2">18CBH55</strain>
    </source>
</reference>
<evidence type="ECO:0000313" key="2">
    <source>
        <dbReference type="EMBL" id="GLG90436.1"/>
    </source>
</evidence>
<dbReference type="RefSeq" id="WP_281845293.1">
    <property type="nucleotide sequence ID" value="NZ_BSCH01000011.1"/>
</dbReference>
<dbReference type="AlphaFoldDB" id="A0A9W6CBJ0"/>
<sequence length="78" mass="9079">MYIHEAVMKAMRDNALIIRASARETESDIYSAIRPTNSYDTCLLLVMKGERIDRACRWWNPTADDLMADDWTVIKKEV</sequence>
<dbReference type="Proteomes" id="UP001145094">
    <property type="component" value="Unassembled WGS sequence"/>
</dbReference>
<gene>
    <name evidence="2" type="ORF">Selli2_18630</name>
</gene>
<dbReference type="EMBL" id="BSCH01000011">
    <property type="protein sequence ID" value="GLG90436.1"/>
    <property type="molecule type" value="Genomic_DNA"/>
</dbReference>
<name>A0A9W6CBJ0_9FIRM</name>
<feature type="domain" description="Thoeris anti-defense 2-like" evidence="1">
    <location>
        <begin position="1"/>
        <end position="74"/>
    </location>
</feature>
<organism evidence="2 3">
    <name type="scientific">Sellimonas catena</name>
    <dbReference type="NCBI Taxonomy" id="2994035"/>
    <lineage>
        <taxon>Bacteria</taxon>
        <taxon>Bacillati</taxon>
        <taxon>Bacillota</taxon>
        <taxon>Clostridia</taxon>
        <taxon>Lachnospirales</taxon>
        <taxon>Lachnospiraceae</taxon>
        <taxon>Sellimonas</taxon>
    </lineage>
</organism>
<dbReference type="Pfam" id="PF11195">
    <property type="entry name" value="Tad2-like"/>
    <property type="match status" value="1"/>
</dbReference>
<evidence type="ECO:0000313" key="3">
    <source>
        <dbReference type="Proteomes" id="UP001145094"/>
    </source>
</evidence>
<reference evidence="2" key="1">
    <citation type="submission" date="2022-11" db="EMBL/GenBank/DDBJ databases">
        <title>Draft genome sequence of Sellimonas catena strain 18CBH55.</title>
        <authorList>
            <person name="Hisatomi A."/>
            <person name="Ohkuma M."/>
            <person name="Sakamoto M."/>
        </authorList>
    </citation>
    <scope>NUCLEOTIDE SEQUENCE</scope>
    <source>
        <strain evidence="2">18CBH55</strain>
    </source>
</reference>
<dbReference type="InterPro" id="IPR021361">
    <property type="entry name" value="Tad2-like_dom"/>
</dbReference>
<evidence type="ECO:0000259" key="1">
    <source>
        <dbReference type="Pfam" id="PF11195"/>
    </source>
</evidence>
<reference evidence="2" key="3">
    <citation type="journal article" date="2023" name="Int. J. Syst. Evol. Microbiol.">
        <title>Sellimonas catena sp. nov., isolated from human faeces.</title>
        <authorList>
            <person name="Hisatomi A."/>
            <person name="Ohkuma M."/>
            <person name="Sakamoto M."/>
        </authorList>
    </citation>
    <scope>NUCLEOTIDE SEQUENCE</scope>
    <source>
        <strain evidence="2">18CBH55</strain>
    </source>
</reference>
<proteinExistence type="predicted"/>
<comment type="caution">
    <text evidence="2">The sequence shown here is derived from an EMBL/GenBank/DDBJ whole genome shotgun (WGS) entry which is preliminary data.</text>
</comment>
<protein>
    <recommendedName>
        <fullName evidence="1">Thoeris anti-defense 2-like domain-containing protein</fullName>
    </recommendedName>
</protein>
<accession>A0A9W6CBJ0</accession>